<dbReference type="VEuPathDB" id="PlasmoDB:PRELSG_0107800"/>
<dbReference type="InterPro" id="IPR051044">
    <property type="entry name" value="MAG_DAG_Lipase"/>
</dbReference>
<dbReference type="SUPFAM" id="SSF53474">
    <property type="entry name" value="alpha/beta-Hydrolases"/>
    <property type="match status" value="1"/>
</dbReference>
<keyword evidence="3" id="KW-1185">Reference proteome</keyword>
<dbReference type="OrthoDB" id="2498029at2759"/>
<dbReference type="OMA" id="HGQSDGW"/>
<proteinExistence type="predicted"/>
<sequence>MVENTSSVKVNKKSKLDGKPKIDSFHNKDGLLLKTYAWLVKNPVGVLILVHGLNSHVRLEYLRHNVEVVNNNKAILKDDENFYIYENSWIEHFNKNNYSVYGLDLQGHGQSDGWKNLRTSINKFDDLVYDVIQYINRIHDLLCLSYKKDNNISLHDNITNTKIPPFYLLGLSMGGNIVLRILEILGKSKDNNKKVNIRGCISLAGMISIDHLTSKASFKYFYIPISKMLSAVFPSSRITPSLHFGRFPFINDIFSFDKNRHKKPITCRLGYELLNAITNLNNDIEYIPKDIPILFIHSKNDSACYYEGVVNFYNKLNNDNKEIHTLEEMDHILTVEPGNEEVLKKIIDWLSRIPKE</sequence>
<dbReference type="FunFam" id="3.40.50.1820:FF:000046">
    <property type="entry name" value="Putative lysophospholipase"/>
    <property type="match status" value="1"/>
</dbReference>
<dbReference type="EMBL" id="LN835296">
    <property type="protein sequence ID" value="CRG98428.1"/>
    <property type="molecule type" value="Genomic_DNA"/>
</dbReference>
<dbReference type="KEGG" id="prel:PRELSG_0107800"/>
<dbReference type="PANTHER" id="PTHR11614">
    <property type="entry name" value="PHOSPHOLIPASE-RELATED"/>
    <property type="match status" value="1"/>
</dbReference>
<dbReference type="Pfam" id="PF12146">
    <property type="entry name" value="Hydrolase_4"/>
    <property type="match status" value="1"/>
</dbReference>
<dbReference type="InterPro" id="IPR022742">
    <property type="entry name" value="Hydrolase_4"/>
</dbReference>
<feature type="domain" description="Serine aminopeptidase S33" evidence="1">
    <location>
        <begin position="89"/>
        <end position="337"/>
    </location>
</feature>
<dbReference type="EC" id="3.1.1.5" evidence="2"/>
<evidence type="ECO:0000259" key="1">
    <source>
        <dbReference type="Pfam" id="PF12146"/>
    </source>
</evidence>
<name>A0A1J1H178_PLARL</name>
<dbReference type="InterPro" id="IPR029058">
    <property type="entry name" value="AB_hydrolase_fold"/>
</dbReference>
<dbReference type="InterPro" id="IPR006494">
    <property type="entry name" value="PST_A"/>
</dbReference>
<keyword evidence="2" id="KW-0378">Hydrolase</keyword>
<reference evidence="2 3" key="1">
    <citation type="submission" date="2015-04" db="EMBL/GenBank/DDBJ databases">
        <authorList>
            <consortium name="Pathogen Informatics"/>
        </authorList>
    </citation>
    <scope>NUCLEOTIDE SEQUENCE [LARGE SCALE GENOMIC DNA]</scope>
    <source>
        <strain evidence="2 3">SGS1</strain>
    </source>
</reference>
<dbReference type="GeneID" id="39734328"/>
<evidence type="ECO:0000313" key="2">
    <source>
        <dbReference type="EMBL" id="CRG98428.1"/>
    </source>
</evidence>
<dbReference type="Proteomes" id="UP000220158">
    <property type="component" value="Chromosome 1"/>
</dbReference>
<accession>A0A1J1H178</accession>
<evidence type="ECO:0000313" key="3">
    <source>
        <dbReference type="Proteomes" id="UP000220158"/>
    </source>
</evidence>
<gene>
    <name evidence="2" type="ORF">PRELSG_0107800</name>
</gene>
<dbReference type="Gene3D" id="3.40.50.1820">
    <property type="entry name" value="alpha/beta hydrolase"/>
    <property type="match status" value="1"/>
</dbReference>
<dbReference type="NCBIfam" id="TIGR01607">
    <property type="entry name" value="PST-A"/>
    <property type="match status" value="1"/>
</dbReference>
<dbReference type="RefSeq" id="XP_028531438.1">
    <property type="nucleotide sequence ID" value="XM_028678734.1"/>
</dbReference>
<organism evidence="2 3">
    <name type="scientific">Plasmodium relictum</name>
    <dbReference type="NCBI Taxonomy" id="85471"/>
    <lineage>
        <taxon>Eukaryota</taxon>
        <taxon>Sar</taxon>
        <taxon>Alveolata</taxon>
        <taxon>Apicomplexa</taxon>
        <taxon>Aconoidasida</taxon>
        <taxon>Haemosporida</taxon>
        <taxon>Plasmodiidae</taxon>
        <taxon>Plasmodium</taxon>
        <taxon>Plasmodium (Haemamoeba)</taxon>
    </lineage>
</organism>
<dbReference type="AlphaFoldDB" id="A0A1J1H178"/>
<protein>
    <submittedName>
        <fullName evidence="2">Lysophospholipase, putative</fullName>
        <ecNumber evidence="2">3.1.1.5</ecNumber>
    </submittedName>
</protein>
<dbReference type="GO" id="GO:0004622">
    <property type="term" value="F:phosphatidylcholine lysophospholipase activity"/>
    <property type="evidence" value="ECO:0007669"/>
    <property type="project" value="UniProtKB-EC"/>
</dbReference>